<keyword evidence="2" id="KW-1185">Reference proteome</keyword>
<protein>
    <submittedName>
        <fullName evidence="1">3529_t:CDS:1</fullName>
    </submittedName>
</protein>
<sequence>MITAKYVLFTPVRRTRLKCHRLQPEQHQSHQALSPMAIKQVRDVMQETVLGITLVDSIGNYVSIPMNFSRTYEIYFKNQKPPGRYLVEQGEYELVTGDNKMIVRPDTWMNVAQPGLRVEMSMIRRSNAGSLLHCPGLDTSGVLGRVITLFDKQPHLILGFNTFCPVGWGIELSPTGGNQYIVITPTGRVVVSPVSHRVAIEEDNELA</sequence>
<gene>
    <name evidence="1" type="ORF">ACOLOM_LOCUS9049</name>
</gene>
<evidence type="ECO:0000313" key="2">
    <source>
        <dbReference type="Proteomes" id="UP000789525"/>
    </source>
</evidence>
<evidence type="ECO:0000313" key="1">
    <source>
        <dbReference type="EMBL" id="CAG8673764.1"/>
    </source>
</evidence>
<dbReference type="Proteomes" id="UP000789525">
    <property type="component" value="Unassembled WGS sequence"/>
</dbReference>
<proteinExistence type="predicted"/>
<reference evidence="1" key="1">
    <citation type="submission" date="2021-06" db="EMBL/GenBank/DDBJ databases">
        <authorList>
            <person name="Kallberg Y."/>
            <person name="Tangrot J."/>
            <person name="Rosling A."/>
        </authorList>
    </citation>
    <scope>NUCLEOTIDE SEQUENCE</scope>
    <source>
        <strain evidence="1">CL356</strain>
    </source>
</reference>
<dbReference type="EMBL" id="CAJVPT010025167">
    <property type="protein sequence ID" value="CAG8673764.1"/>
    <property type="molecule type" value="Genomic_DNA"/>
</dbReference>
<name>A0ACA9NTA0_9GLOM</name>
<organism evidence="1 2">
    <name type="scientific">Acaulospora colombiana</name>
    <dbReference type="NCBI Taxonomy" id="27376"/>
    <lineage>
        <taxon>Eukaryota</taxon>
        <taxon>Fungi</taxon>
        <taxon>Fungi incertae sedis</taxon>
        <taxon>Mucoromycota</taxon>
        <taxon>Glomeromycotina</taxon>
        <taxon>Glomeromycetes</taxon>
        <taxon>Diversisporales</taxon>
        <taxon>Acaulosporaceae</taxon>
        <taxon>Acaulospora</taxon>
    </lineage>
</organism>
<comment type="caution">
    <text evidence="1">The sequence shown here is derived from an EMBL/GenBank/DDBJ whole genome shotgun (WGS) entry which is preliminary data.</text>
</comment>
<accession>A0ACA9NTA0</accession>